<evidence type="ECO:0000313" key="2">
    <source>
        <dbReference type="Proteomes" id="UP000694888"/>
    </source>
</evidence>
<reference evidence="3" key="1">
    <citation type="submission" date="2025-08" db="UniProtKB">
        <authorList>
            <consortium name="RefSeq"/>
        </authorList>
    </citation>
    <scope>IDENTIFICATION</scope>
</reference>
<feature type="compositionally biased region" description="Polar residues" evidence="1">
    <location>
        <begin position="38"/>
        <end position="57"/>
    </location>
</feature>
<feature type="compositionally biased region" description="Basic and acidic residues" evidence="1">
    <location>
        <begin position="70"/>
        <end position="82"/>
    </location>
</feature>
<accession>A0ABM1AEQ9</accession>
<feature type="compositionally biased region" description="Low complexity" evidence="1">
    <location>
        <begin position="151"/>
        <end position="169"/>
    </location>
</feature>
<feature type="region of interest" description="Disordered" evidence="1">
    <location>
        <begin position="232"/>
        <end position="261"/>
    </location>
</feature>
<gene>
    <name evidence="3" type="primary">LOC106013931</name>
</gene>
<feature type="region of interest" description="Disordered" evidence="1">
    <location>
        <begin position="38"/>
        <end position="86"/>
    </location>
</feature>
<evidence type="ECO:0000256" key="1">
    <source>
        <dbReference type="SAM" id="MobiDB-lite"/>
    </source>
</evidence>
<name>A0ABM1AEQ9_APLCA</name>
<organism evidence="2 3">
    <name type="scientific">Aplysia californica</name>
    <name type="common">California sea hare</name>
    <dbReference type="NCBI Taxonomy" id="6500"/>
    <lineage>
        <taxon>Eukaryota</taxon>
        <taxon>Metazoa</taxon>
        <taxon>Spiralia</taxon>
        <taxon>Lophotrochozoa</taxon>
        <taxon>Mollusca</taxon>
        <taxon>Gastropoda</taxon>
        <taxon>Heterobranchia</taxon>
        <taxon>Euthyneura</taxon>
        <taxon>Tectipleura</taxon>
        <taxon>Aplysiida</taxon>
        <taxon>Aplysioidea</taxon>
        <taxon>Aplysiidae</taxon>
        <taxon>Aplysia</taxon>
    </lineage>
</organism>
<feature type="compositionally biased region" description="Polar residues" evidence="1">
    <location>
        <begin position="192"/>
        <end position="201"/>
    </location>
</feature>
<proteinExistence type="predicted"/>
<sequence length="335" mass="37029">MRTLHLDETGSMRNIMGDSDYAAKQVFGDSHTQRFFSNQLSPEVQASSSASQNSGFQNLELPPQQGSYVKGKDNQASPERDTQTQTIDRFQQNEKEGSSPMERLDNLQSLREQLQRLQDIVEKLEHEQRDALQHQENRNDTTPKTDLPHPAAQTTNTNNNNTARQNTTNKDVGQSGGDYGNTAGVLKPQNVGEISSPQSKPALQTPVFIAGNKPPKDNSSSSPEYSNLLKTEVEGTEATPGSDVTRPSESPTPSTPKPESLLTHLTDNKIRIEMPEFNPDTVNDLAREEFNPLNPLYGVDLQQYLGRQTGKGEGFDPTKLNTQLAEQGLQTIGRK</sequence>
<protein>
    <submittedName>
        <fullName evidence="3">Myb-like protein K</fullName>
    </submittedName>
</protein>
<dbReference type="GeneID" id="106013931"/>
<dbReference type="Proteomes" id="UP000694888">
    <property type="component" value="Unplaced"/>
</dbReference>
<dbReference type="RefSeq" id="XP_012946271.2">
    <property type="nucleotide sequence ID" value="XM_013090817.2"/>
</dbReference>
<feature type="compositionally biased region" description="Basic and acidic residues" evidence="1">
    <location>
        <begin position="131"/>
        <end position="147"/>
    </location>
</feature>
<feature type="region of interest" description="Disordered" evidence="1">
    <location>
        <begin position="131"/>
        <end position="201"/>
    </location>
</feature>
<evidence type="ECO:0000313" key="3">
    <source>
        <dbReference type="RefSeq" id="XP_012946271.2"/>
    </source>
</evidence>
<keyword evidence="2" id="KW-1185">Reference proteome</keyword>
<feature type="compositionally biased region" description="Low complexity" evidence="1">
    <location>
        <begin position="245"/>
        <end position="261"/>
    </location>
</feature>